<evidence type="ECO:0000313" key="4">
    <source>
        <dbReference type="WBParaSite" id="ASIM_0000280301-mRNA-1"/>
    </source>
</evidence>
<dbReference type="EMBL" id="UYRR01003659">
    <property type="protein sequence ID" value="VDK20347.1"/>
    <property type="molecule type" value="Genomic_DNA"/>
</dbReference>
<organism evidence="4">
    <name type="scientific">Anisakis simplex</name>
    <name type="common">Herring worm</name>
    <dbReference type="NCBI Taxonomy" id="6269"/>
    <lineage>
        <taxon>Eukaryota</taxon>
        <taxon>Metazoa</taxon>
        <taxon>Ecdysozoa</taxon>
        <taxon>Nematoda</taxon>
        <taxon>Chromadorea</taxon>
        <taxon>Rhabditida</taxon>
        <taxon>Spirurina</taxon>
        <taxon>Ascaridomorpha</taxon>
        <taxon>Ascaridoidea</taxon>
        <taxon>Anisakidae</taxon>
        <taxon>Anisakis</taxon>
        <taxon>Anisakis simplex complex</taxon>
    </lineage>
</organism>
<dbReference type="InterPro" id="IPR016187">
    <property type="entry name" value="CTDL_fold"/>
</dbReference>
<accession>A0A0M3J5H2</accession>
<evidence type="ECO:0000313" key="2">
    <source>
        <dbReference type="EMBL" id="VDK20347.1"/>
    </source>
</evidence>
<reference evidence="4" key="1">
    <citation type="submission" date="2017-02" db="UniProtKB">
        <authorList>
            <consortium name="WormBaseParasite"/>
        </authorList>
    </citation>
    <scope>IDENTIFICATION</scope>
</reference>
<protein>
    <submittedName>
        <fullName evidence="4">C-type lectin domain-containing protein</fullName>
    </submittedName>
</protein>
<dbReference type="InterPro" id="IPR050111">
    <property type="entry name" value="C-type_lectin/snaclec_domain"/>
</dbReference>
<dbReference type="InterPro" id="IPR016186">
    <property type="entry name" value="C-type_lectin-like/link_sf"/>
</dbReference>
<dbReference type="OrthoDB" id="5860166at2759"/>
<dbReference type="AlphaFoldDB" id="A0A0M3J5H2"/>
<evidence type="ECO:0000313" key="3">
    <source>
        <dbReference type="Proteomes" id="UP000267096"/>
    </source>
</evidence>
<dbReference type="Pfam" id="PF00059">
    <property type="entry name" value="Lectin_C"/>
    <property type="match status" value="1"/>
</dbReference>
<sequence>MYNPVRTDSANWAAKAEIFEKYSRMMVLLQLAKQGWSLYKGHWYRLFYEKLQWPDAEQYCIEYGGHLVSILSEEENQYVDKLRRSIYHYYTSIILLLYIFRHNSTLKILCCKTSP</sequence>
<dbReference type="PANTHER" id="PTHR22803">
    <property type="entry name" value="MANNOSE, PHOSPHOLIPASE, LECTIN RECEPTOR RELATED"/>
    <property type="match status" value="1"/>
</dbReference>
<keyword evidence="3" id="KW-1185">Reference proteome</keyword>
<name>A0A0M3J5H2_ANISI</name>
<proteinExistence type="predicted"/>
<dbReference type="Gene3D" id="3.10.100.10">
    <property type="entry name" value="Mannose-Binding Protein A, subunit A"/>
    <property type="match status" value="1"/>
</dbReference>
<dbReference type="SUPFAM" id="SSF56436">
    <property type="entry name" value="C-type lectin-like"/>
    <property type="match status" value="1"/>
</dbReference>
<dbReference type="InterPro" id="IPR001304">
    <property type="entry name" value="C-type_lectin-like"/>
</dbReference>
<evidence type="ECO:0000259" key="1">
    <source>
        <dbReference type="Pfam" id="PF00059"/>
    </source>
</evidence>
<dbReference type="Proteomes" id="UP000267096">
    <property type="component" value="Unassembled WGS sequence"/>
</dbReference>
<reference evidence="2 3" key="2">
    <citation type="submission" date="2018-11" db="EMBL/GenBank/DDBJ databases">
        <authorList>
            <consortium name="Pathogen Informatics"/>
        </authorList>
    </citation>
    <scope>NUCLEOTIDE SEQUENCE [LARGE SCALE GENOMIC DNA]</scope>
</reference>
<gene>
    <name evidence="2" type="ORF">ASIM_LOCUS2655</name>
</gene>
<feature type="domain" description="C-type lectin" evidence="1">
    <location>
        <begin position="50"/>
        <end position="91"/>
    </location>
</feature>
<dbReference type="WBParaSite" id="ASIM_0000280301-mRNA-1">
    <property type="protein sequence ID" value="ASIM_0000280301-mRNA-1"/>
    <property type="gene ID" value="ASIM_0000280301"/>
</dbReference>